<evidence type="ECO:0000259" key="1">
    <source>
        <dbReference type="Pfam" id="PF00135"/>
    </source>
</evidence>
<proteinExistence type="predicted"/>
<dbReference type="VEuPathDB" id="FungiDB:NECHADRAFT_98197"/>
<dbReference type="Gene3D" id="3.40.50.1820">
    <property type="entry name" value="alpha/beta hydrolase"/>
    <property type="match status" value="1"/>
</dbReference>
<dbReference type="AlphaFoldDB" id="C7ZKB5"/>
<protein>
    <recommendedName>
        <fullName evidence="1">Carboxylesterase type B domain-containing protein</fullName>
    </recommendedName>
</protein>
<organism evidence="2 3">
    <name type="scientific">Fusarium vanettenii (strain ATCC MYA-4622 / CBS 123669 / FGSC 9596 / NRRL 45880 / 77-13-4)</name>
    <name type="common">Fusarium solani subsp. pisi</name>
    <dbReference type="NCBI Taxonomy" id="660122"/>
    <lineage>
        <taxon>Eukaryota</taxon>
        <taxon>Fungi</taxon>
        <taxon>Dikarya</taxon>
        <taxon>Ascomycota</taxon>
        <taxon>Pezizomycotina</taxon>
        <taxon>Sordariomycetes</taxon>
        <taxon>Hypocreomycetidae</taxon>
        <taxon>Hypocreales</taxon>
        <taxon>Nectriaceae</taxon>
        <taxon>Fusarium</taxon>
        <taxon>Fusarium solani species complex</taxon>
        <taxon>Fusarium vanettenii</taxon>
    </lineage>
</organism>
<dbReference type="Proteomes" id="UP000005206">
    <property type="component" value="Chromosome 16"/>
</dbReference>
<dbReference type="InterPro" id="IPR050309">
    <property type="entry name" value="Type-B_Carboxylest/Lipase"/>
</dbReference>
<dbReference type="InterPro" id="IPR002018">
    <property type="entry name" value="CarbesteraseB"/>
</dbReference>
<gene>
    <name evidence="2" type="ORF">NECHADRAFT_98197</name>
</gene>
<accession>C7ZKB5</accession>
<reference evidence="2 3" key="1">
    <citation type="journal article" date="2009" name="PLoS Genet.">
        <title>The genome of Nectria haematococca: contribution of supernumerary chromosomes to gene expansion.</title>
        <authorList>
            <person name="Coleman J.J."/>
            <person name="Rounsley S.D."/>
            <person name="Rodriguez-Carres M."/>
            <person name="Kuo A."/>
            <person name="Wasmann C.C."/>
            <person name="Grimwood J."/>
            <person name="Schmutz J."/>
            <person name="Taga M."/>
            <person name="White G.J."/>
            <person name="Zhou S."/>
            <person name="Schwartz D.C."/>
            <person name="Freitag M."/>
            <person name="Ma L.J."/>
            <person name="Danchin E.G."/>
            <person name="Henrissat B."/>
            <person name="Coutinho P.M."/>
            <person name="Nelson D.R."/>
            <person name="Straney D."/>
            <person name="Napoli C.A."/>
            <person name="Barker B.M."/>
            <person name="Gribskov M."/>
            <person name="Rep M."/>
            <person name="Kroken S."/>
            <person name="Molnar I."/>
            <person name="Rensing C."/>
            <person name="Kennell J.C."/>
            <person name="Zamora J."/>
            <person name="Farman M.L."/>
            <person name="Selker E.U."/>
            <person name="Salamov A."/>
            <person name="Shapiro H."/>
            <person name="Pangilinan J."/>
            <person name="Lindquist E."/>
            <person name="Lamers C."/>
            <person name="Grigoriev I.V."/>
            <person name="Geiser D.M."/>
            <person name="Covert S.F."/>
            <person name="Temporini E."/>
            <person name="Vanetten H.D."/>
        </authorList>
    </citation>
    <scope>NUCLEOTIDE SEQUENCE [LARGE SCALE GENOMIC DNA]</scope>
    <source>
        <strain evidence="3">ATCC MYA-4622 / CBS 123669 / FGSC 9596 / NRRL 45880 / 77-13-4</strain>
    </source>
</reference>
<dbReference type="eggNOG" id="KOG1516">
    <property type="taxonomic scope" value="Eukaryota"/>
</dbReference>
<dbReference type="EMBL" id="GG698938">
    <property type="protein sequence ID" value="EEU35497.1"/>
    <property type="molecule type" value="Genomic_DNA"/>
</dbReference>
<feature type="domain" description="Carboxylesterase type B" evidence="1">
    <location>
        <begin position="9"/>
        <end position="495"/>
    </location>
</feature>
<dbReference type="HOGENOM" id="CLU_006586_14_4_1"/>
<dbReference type="ESTHER" id="nech7-c7zkb5">
    <property type="family name" value="Fungal_carboxylesterase_lipase"/>
</dbReference>
<name>C7ZKB5_FUSV7</name>
<dbReference type="KEGG" id="nhe:NECHADRAFT_98197"/>
<dbReference type="Pfam" id="PF00135">
    <property type="entry name" value="COesterase"/>
    <property type="match status" value="1"/>
</dbReference>
<evidence type="ECO:0000313" key="2">
    <source>
        <dbReference type="EMBL" id="EEU35497.1"/>
    </source>
</evidence>
<sequence length="535" mass="58034">MATQLEHPHLGHIRGVKPGVEGVAQYLGIQYATLAHRFAAPEVKIKYEGTVDATNFGPSVVASSSGCDVEFSLIQKPLDGPISPAISDLDSLNLNISVPIASVGEEAAKLPVLVFIHGGGFIHGGNWAPHYDLASIVAYSQSIGKPIIGVSINYRLGIPGFLDSEELRATGAPANRGLLDQQAAFQWLRLNIGGFSGDPDQITAVGQSAGGSSIMHLLDLDPVEEPIFSRAVCMSGNKLAAAVFPRSAAQDAYGAVLHHLGIDSAMPIDHQIANLKATTPEDLLAKVPSSVPLGPVVEPDQLPSFGAIKAHSCASRRALPLMIGSADFDGAIFEVMGLFANRESDSLGQGFAKCLMKTLPTMQHANIGKLLDLYGLFPIETDDADQTRDKIIQFGTDLKFFASSRDYASSWPSSSWLYYFKESNPWLGRYKGRSAHCLDIAYLFLNYKDIMDESQRKIAMSFARDVISFVNAETPWAEFHSSGKMRVYGMLENDQYPEQNLEGVKSAPSQEVQTLWNEIGLDCLVQAWDTYFMSS</sequence>
<dbReference type="PANTHER" id="PTHR11559">
    <property type="entry name" value="CARBOXYLESTERASE"/>
    <property type="match status" value="1"/>
</dbReference>
<dbReference type="SUPFAM" id="SSF53474">
    <property type="entry name" value="alpha/beta-Hydrolases"/>
    <property type="match status" value="1"/>
</dbReference>
<dbReference type="RefSeq" id="XP_003041210.1">
    <property type="nucleotide sequence ID" value="XM_003041164.1"/>
</dbReference>
<dbReference type="GeneID" id="9675846"/>
<dbReference type="OMA" id="WLYYFNE"/>
<dbReference type="InterPro" id="IPR029058">
    <property type="entry name" value="AB_hydrolase_fold"/>
</dbReference>
<dbReference type="InParanoid" id="C7ZKB5"/>
<evidence type="ECO:0000313" key="3">
    <source>
        <dbReference type="Proteomes" id="UP000005206"/>
    </source>
</evidence>
<keyword evidence="3" id="KW-1185">Reference proteome</keyword>
<dbReference type="OrthoDB" id="408631at2759"/>